<feature type="region of interest" description="Disordered" evidence="1">
    <location>
        <begin position="1155"/>
        <end position="1180"/>
    </location>
</feature>
<sequence>MISIQTCQSSNRVDFLLRGKFVKGSKRDFLLAAKDSYLELLTGDFKETICVGLCMFYPLALNPQGTTKELFCEPSRLFAFLLESSLIQTGKHQDQFLIADEKLNFRILKFNGSFVETRFLGNFRSSKLKKYVDHSTQKSGEKKDEFFQEYSKHIHVCKLGKVFLVSIENVVFFVKVNESSWIHRKLSDYCRNYDFRVKHISKKRNVSIIYDPMQLRHYIIHRNKNGRKRVKYISSSFSRDSKAHIYEMCMCCPEARSAHGSSKRTGLQIGLQTGRTRGVSPNERGHRRKHPLGSRSKYLIKVNKICIEKYPKKESSCIWFRKNVSFITLLECTTEGYSNVQCGPSCAEQRSISSLSITRCNNLFREGVAFLRNAPNGGLFRNPLGQIKLGKSGHVTSPPQESTSYRGYEANETGMTSSLGSGGVAPTQHTVHCHDEEQPCSEQHIRRQHSSGENPPKKNYYNEFSNCTSLKICFIVNFIQSRSSHADFVRHVLFLSDREESEMRKLMKHLWRTNMFESNDWDVLNKYVKDLSGGEAMMSHSNHLVDPLLKWKKQVYGHTKKSKRGETGRHSFGACPLCQYHFGKMKLLQGDPVFEQIFERNFFCRHGVGDDGNGGTPGTNDAVNSDDLRRVTTLLLGLSTRLKLLLVYFSLFFYSSSKTLSNSSRTVLLSRQNGSPSILCELAMHIYLLNRFLVHIFNNSCDDSGGDDSSANPAVGKLATGDVTKEEGPPASGRVHCDKYVVTHLEEEPNGGNGNNLSACTPNRDRLTNEMLLSICEKLNQLIGEYMTDSSQRSCAGIEAGSATFHSHRLETTEGQATSRIATQQCEVVRRLIMDIQNLQLISSTSLKEFNFNYGKVRDKLLCAKEKLEKRRRKRRGHTHGDWTRKHRMDHKTHVVLITTNDKGRANIIFFKNRRKKKNTTVNNVLIPIGKLYLPMEVEKVEKLMNSSSFVLFAKRGMVFFFHFSTAYGANLTLVNYRLALNTEVFFVDKLRFFRIVKRDGAYEEVEDHILCSDYFVKGLTLKCLRSFPPRLWGKHMGREGEKNGHLGRSPPLQPHSKCSEQTEESHLQRGNNYINSETQFHALRSVPHIDSFYTYSFVYHYEFKLFQEVCASGWGSVSTSARISNCICADMDIAISTIGGLSTLGGSSTYGKNSNVTAQLPRGKTEPPPRGVSPPVVHPTPVSLQISKSAFNEIYKRRKNAFFTDPQADDPNGGITTSSGGAANKRRGIPREKSHKRGRESRCYVNNENDADSMGKAKWEDDALSNALIVSLGSDYPKATHPVGNPFVKRYLSVDLGGKKMYVIILLFDMVASQVFIERSMFEEGSSSKQGQESNYFTKLIASSKGMCCISSVGSTSVKGTSASPSKSNSTIDESRSFVLSLSEEQADELFMIKSCVYRVSNQQQVKYVFKNVRKAYYTFGRIKTVKDYKYKEKAAVSHLPPMQSQSSVTDELKKISNLCKGTAQVRGDMQEDDHILSVKRLKKKLSDGLIILDENRDLHKLTLGHKVLLARQTNQLIAPPIGQANTHTFMIRFNDQLSVLCMTSYLGTSYLYVRSKGDLFKAFQNALSLLSAEKKSSFAEANMLTMSGRVHTRIHPRRNNSSTKSKNQQNGMKKKLTFEKIQEEQLEPLNLTKEKLIYAKCIGQNGRSHYYVLLISTNSITINHYYVDPLSDSAPLQLVGISSWGLTSTPVVHYHYDKGILALSYVTGMVDLFYLDGANSLCLLIDRVICEERIHSICVIPKENKKGVPSNKNANKYKYILLCIGLQRRCRVITYYVNHSCTPHLSKESPWLLNMMDEKANKNVNIYGSFLNARNAQMELPPGKDLPPFHHLHTIQGITKSVNPPEKSTQFVADVYEYTIDTLNDHCTITGMIKLNNFLLIGTNEGVVKAYDIFHSSNAPTSKLFLRHFRVYKNQNRVTKMFDEFLLGNSCVYFVNPLKGHSGCIESPRVVYQKRFRAVAFCESGIFMFVSDRVMQGGTSKLAEGTSRWKNISGSDERGDQSSGLRSGGIVTESTSASAPVHRTPRRGNNYLDELKARVDGYLGNLLNIEKDKMCDLLRDQRIGEGGMPSRNIFVLPLRIFKNGADPKLGGVSPSDAPNKSGQTDSPPSDATNRGSNESCVDRRKDVVPSHPISRKNHESITTNTNHFNYAAINQKLIKVKDEVSANNVVLIKNKDRTFPYLIIVTLNEELYTGLVRKDQLFVEKRSKCKEDGSIDKFVKFDSSSPPCDFYTQNLVLYKEVSRERKQESFTMEGGSNNCVEFRRHHCYGDAKKQDHLSAKCAKTDEPNKTKGVAPEEGERGIGTHCGGNNLCLKMNKEIINTFKSSSLSNVFLINMDRKYVLTELFLICSSTEKGEIIEAIEGGYDRKQEGEHSSGDQNSGDHFSDHLPQPPNELTPRRFPVKLLTNRIDLDGNTNGSANSLCIYTQLYLRDHNLFAWNKHILCLLRNQCVNFANRFYAFLFYNTISRTHQLNQFFQDRWIAKNIAITPASSSKLALGDLTGNGTPRGRDNYHLLDEEKRKELLRNHVNRICDILMALIGKKTQAIISKNLFPNPSDKKGMEGKPNGSSYNDETEDTHEGDERNIRRGDGKGSGTKKKKGSGEHYNCTKKQRKLGNNETVQVDQKDGAIDPSRCVEDSPPKDIDVTADTATNLQEFLKNVEEKEEKYVKHLRRMNVLEEFNPQEGSNGQPSQNRNVATKMLFLSLFNEVESIYKLRLLGEVPTKGGKADNVGTSASANGGDCHLTFLSVHLKGSKYHFSSVTEYYKMVSMKSAKGGDPLETDTPAEYCEKSNDGASGGASPRSGTHGRKNKMHKKEHTQVRRRGIHKMTHHNRRARKGKGKLPVLASRRSASYLLRENVALFVLYRGWLRMACSCAKRFVQMMKMRKGKNETNKCFKDEDTYDCLFLFPNNLRDQYEEVVLCRLKDRVNRMFNFNEGDLFLVLKVYMNYVFLVNYHRRVSFWINIKHVYKNMLVMRLGGGANEGQSNDRAPPSAQKDKTALVFKRIRREDILPMFIKNTTTTPLTYMSRGMKNIKAFQRKYLIFTQKNHIVLLKIVFAKINRKFSSSKNELMERILQNCIYDEKTLPYQTQDGRVVNFSDIFNELLGKQYVIKNRSNGKKGLSDVEYMEILANSRGSLSGATTTRGNNPDGNANPDGSAQRTPSAANPMMKQTDEQYVDLFKSYTFKEQFTHLEKEFLYSLQYEIVEHHRNEENLENINDMDVYENKILIVTKSYVRLYQYDEQKNILTLQCSNTFYNVNNVIMNERYRKALVLRGIFQIINVASKRFLSIYYVFGKCMHYIGHIKLRNKIKLILENKLTHNVMGINMNVNQREHMIDSIRTYEKFFFNFFLVDAKGNFLSIYSCPHAEGKQMQQNYFYDNNRAMQICHDLMLFLQILINGKKNGSSSSHPNGPFMRKIKCAHSKRMRKLQRNYFYNNYFIRSKYRIFLTIFVHRFFIYMNKKIVFLQNAFSQSCTDDMLFELKLRVYNRILKLSSYNFSDRKSAFQLLNDMYDMRANKNAPYFSLQTRLQDYGDIISRELYHMKVHRSTARSADQAVGVYRGCAITNNTQEKPPLERNIARKIEQMNKYRFDPIIDYNGVVKNNIRDNSYYDVDFYHFLDCIQNMDQGTFSKKTKLVEYKNYLKNSFAENSLFQMYFNFLTYMSNNPKMFHHVKKYLHFHPYSTKLLKNRTYYFNMDLLNVIFSFDNEALGELQSVLSLFPTCPTLDEVFTAVALLHMPLGGA</sequence>
<proteinExistence type="predicted"/>
<feature type="region of interest" description="Disordered" evidence="1">
    <location>
        <begin position="3140"/>
        <end position="3168"/>
    </location>
</feature>
<feature type="region of interest" description="Disordered" evidence="1">
    <location>
        <begin position="2775"/>
        <end position="2823"/>
    </location>
</feature>
<feature type="region of interest" description="Disordered" evidence="1">
    <location>
        <begin position="2089"/>
        <end position="2143"/>
    </location>
</feature>
<feature type="compositionally biased region" description="Basic residues" evidence="1">
    <location>
        <begin position="2807"/>
        <end position="2823"/>
    </location>
</feature>
<feature type="region of interest" description="Disordered" evidence="1">
    <location>
        <begin position="1597"/>
        <end position="1616"/>
    </location>
</feature>
<feature type="compositionally biased region" description="Low complexity" evidence="1">
    <location>
        <begin position="1601"/>
        <end position="1612"/>
    </location>
</feature>
<evidence type="ECO:0000256" key="1">
    <source>
        <dbReference type="SAM" id="MobiDB-lite"/>
    </source>
</evidence>
<feature type="region of interest" description="Disordered" evidence="1">
    <location>
        <begin position="1988"/>
        <end position="2030"/>
    </location>
</feature>
<feature type="compositionally biased region" description="Polar residues" evidence="1">
    <location>
        <begin position="2098"/>
        <end position="2121"/>
    </location>
</feature>
<accession>A0A1B1DXH6</accession>
<feature type="region of interest" description="Disordered" evidence="1">
    <location>
        <begin position="707"/>
        <end position="732"/>
    </location>
</feature>
<dbReference type="RefSeq" id="XP_019914177.1">
    <property type="nucleotide sequence ID" value="XM_020058501.1"/>
</dbReference>
<feature type="region of interest" description="Disordered" evidence="1">
    <location>
        <begin position="2368"/>
        <end position="2400"/>
    </location>
</feature>
<reference evidence="3" key="1">
    <citation type="submission" date="2016-06" db="EMBL/GenBank/DDBJ databases">
        <title>First high quality genome sequence of Plasmodium coatneyi using continuous long reads from single molecule, real-time sequencing.</title>
        <authorList>
            <person name="Chien J.-T."/>
            <person name="Pakala S.B."/>
            <person name="Geraldo J.A."/>
            <person name="Lapp S.A."/>
            <person name="Barnwell J.W."/>
            <person name="Kissinger J.C."/>
            <person name="Galinski M.R."/>
            <person name="Humphrey J.C."/>
        </authorList>
    </citation>
    <scope>NUCLEOTIDE SEQUENCE [LARGE SCALE GENOMIC DNA]</scope>
    <source>
        <strain evidence="3">Hackeri</strain>
    </source>
</reference>
<feature type="compositionally biased region" description="Basic and acidic residues" evidence="1">
    <location>
        <begin position="2368"/>
        <end position="2377"/>
    </location>
</feature>
<dbReference type="VEuPathDB" id="PlasmoDB:PCOAH_00016920"/>
<feature type="compositionally biased region" description="Pro residues" evidence="1">
    <location>
        <begin position="1167"/>
        <end position="1179"/>
    </location>
</feature>
<feature type="compositionally biased region" description="Low complexity" evidence="1">
    <location>
        <begin position="3148"/>
        <end position="3159"/>
    </location>
</feature>
<feature type="region of interest" description="Disordered" evidence="1">
    <location>
        <begin position="1204"/>
        <end position="1241"/>
    </location>
</feature>
<protein>
    <submittedName>
        <fullName evidence="2">Uncharacterized protein</fullName>
    </submittedName>
</protein>
<evidence type="ECO:0000313" key="3">
    <source>
        <dbReference type="Proteomes" id="UP000092716"/>
    </source>
</evidence>
<feature type="region of interest" description="Disordered" evidence="1">
    <location>
        <begin position="2281"/>
        <end position="2303"/>
    </location>
</feature>
<feature type="compositionally biased region" description="Basic and acidic residues" evidence="1">
    <location>
        <begin position="1058"/>
        <end position="1068"/>
    </location>
</feature>
<evidence type="ECO:0000313" key="2">
    <source>
        <dbReference type="EMBL" id="ANQ07482.1"/>
    </source>
</evidence>
<dbReference type="KEGG" id="pcot:PCOAH_00016920"/>
<feature type="compositionally biased region" description="Basic and acidic residues" evidence="1">
    <location>
        <begin position="2582"/>
        <end position="2592"/>
    </location>
</feature>
<dbReference type="Proteomes" id="UP000092716">
    <property type="component" value="Chromosome 7"/>
</dbReference>
<name>A0A1B1DXH6_9APIC</name>
<feature type="compositionally biased region" description="Basic residues" evidence="1">
    <location>
        <begin position="1225"/>
        <end position="1240"/>
    </location>
</feature>
<organism evidence="2 3">
    <name type="scientific">Plasmodium coatneyi</name>
    <dbReference type="NCBI Taxonomy" id="208452"/>
    <lineage>
        <taxon>Eukaryota</taxon>
        <taxon>Sar</taxon>
        <taxon>Alveolata</taxon>
        <taxon>Apicomplexa</taxon>
        <taxon>Aconoidasida</taxon>
        <taxon>Haemosporida</taxon>
        <taxon>Plasmodiidae</taxon>
        <taxon>Plasmodium</taxon>
    </lineage>
</organism>
<dbReference type="OrthoDB" id="372379at2759"/>
<feature type="compositionally biased region" description="Basic and acidic residues" evidence="1">
    <location>
        <begin position="2281"/>
        <end position="2291"/>
    </location>
</feature>
<gene>
    <name evidence="2" type="ORF">PCOAH_00016920</name>
</gene>
<keyword evidence="3" id="KW-1185">Reference proteome</keyword>
<dbReference type="GeneID" id="30908418"/>
<feature type="region of interest" description="Disordered" evidence="1">
    <location>
        <begin position="1041"/>
        <end position="1068"/>
    </location>
</feature>
<feature type="region of interest" description="Disordered" evidence="1">
    <location>
        <begin position="2552"/>
        <end position="2617"/>
    </location>
</feature>
<dbReference type="EMBL" id="CP016245">
    <property type="protein sequence ID" value="ANQ07482.1"/>
    <property type="molecule type" value="Genomic_DNA"/>
</dbReference>